<feature type="compositionally biased region" description="Low complexity" evidence="1">
    <location>
        <begin position="39"/>
        <end position="66"/>
    </location>
</feature>
<feature type="compositionally biased region" description="Pro residues" evidence="1">
    <location>
        <begin position="69"/>
        <end position="89"/>
    </location>
</feature>
<organism evidence="3 4">
    <name type="scientific">Kitasatospora saccharophila</name>
    <dbReference type="NCBI Taxonomy" id="407973"/>
    <lineage>
        <taxon>Bacteria</taxon>
        <taxon>Bacillati</taxon>
        <taxon>Actinomycetota</taxon>
        <taxon>Actinomycetes</taxon>
        <taxon>Kitasatosporales</taxon>
        <taxon>Streptomycetaceae</taxon>
        <taxon>Kitasatospora</taxon>
    </lineage>
</organism>
<keyword evidence="2" id="KW-1133">Transmembrane helix</keyword>
<feature type="region of interest" description="Disordered" evidence="1">
    <location>
        <begin position="127"/>
        <end position="146"/>
    </location>
</feature>
<proteinExistence type="predicted"/>
<feature type="transmembrane region" description="Helical" evidence="2">
    <location>
        <begin position="100"/>
        <end position="119"/>
    </location>
</feature>
<protein>
    <submittedName>
        <fullName evidence="3">Uncharacterized protein</fullName>
    </submittedName>
</protein>
<dbReference type="Proteomes" id="UP001500897">
    <property type="component" value="Unassembled WGS sequence"/>
</dbReference>
<comment type="caution">
    <text evidence="3">The sequence shown here is derived from an EMBL/GenBank/DDBJ whole genome shotgun (WGS) entry which is preliminary data.</text>
</comment>
<dbReference type="RefSeq" id="WP_344556656.1">
    <property type="nucleotide sequence ID" value="NZ_BAAANS010000051.1"/>
</dbReference>
<evidence type="ECO:0000256" key="1">
    <source>
        <dbReference type="SAM" id="MobiDB-lite"/>
    </source>
</evidence>
<feature type="compositionally biased region" description="Basic and acidic residues" evidence="1">
    <location>
        <begin position="130"/>
        <end position="146"/>
    </location>
</feature>
<dbReference type="EMBL" id="BAAANS010000051">
    <property type="protein sequence ID" value="GAA2115261.1"/>
    <property type="molecule type" value="Genomic_DNA"/>
</dbReference>
<feature type="region of interest" description="Disordered" evidence="1">
    <location>
        <begin position="1"/>
        <end position="96"/>
    </location>
</feature>
<keyword evidence="2" id="KW-0812">Transmembrane</keyword>
<evidence type="ECO:0000256" key="2">
    <source>
        <dbReference type="SAM" id="Phobius"/>
    </source>
</evidence>
<keyword evidence="4" id="KW-1185">Reference proteome</keyword>
<name>A0ABN2XS39_9ACTN</name>
<reference evidence="4" key="1">
    <citation type="journal article" date="2019" name="Int. J. Syst. Evol. Microbiol.">
        <title>The Global Catalogue of Microorganisms (GCM) 10K type strain sequencing project: providing services to taxonomists for standard genome sequencing and annotation.</title>
        <authorList>
            <consortium name="The Broad Institute Genomics Platform"/>
            <consortium name="The Broad Institute Genome Sequencing Center for Infectious Disease"/>
            <person name="Wu L."/>
            <person name="Ma J."/>
        </authorList>
    </citation>
    <scope>NUCLEOTIDE SEQUENCE [LARGE SCALE GENOMIC DNA]</scope>
    <source>
        <strain evidence="4">JCM 14559</strain>
    </source>
</reference>
<accession>A0ABN2XS39</accession>
<feature type="compositionally biased region" description="Pro residues" evidence="1">
    <location>
        <begin position="1"/>
        <end position="19"/>
    </location>
</feature>
<sequence length="217" mass="23059">MSAPPPYPNQPYGQPPAPQPYGGQPQPYGGQPYGGQPYGGQPQPYGGQPYGGQPQPYGGQPYGNQPAHGQPPAPYVQQPAPGPRPPAGPSGPRRRSPLQALLPVAIVLAVFGGGGWYVWNYNTSPTGGKAKAEASRSARAAEAKTHDPEVGDCVKVADPEGHPVPTVVDCTSPEAEYKMADQLLGEDKHCGEEFDYGIRYVSSRRIDSTLCFTKIRH</sequence>
<keyword evidence="2" id="KW-0472">Membrane</keyword>
<evidence type="ECO:0000313" key="4">
    <source>
        <dbReference type="Proteomes" id="UP001500897"/>
    </source>
</evidence>
<evidence type="ECO:0000313" key="3">
    <source>
        <dbReference type="EMBL" id="GAA2115261.1"/>
    </source>
</evidence>
<gene>
    <name evidence="3" type="ORF">GCM10009759_60120</name>
</gene>
<feature type="compositionally biased region" description="Low complexity" evidence="1">
    <location>
        <begin position="20"/>
        <end position="30"/>
    </location>
</feature>